<dbReference type="InterPro" id="IPR016181">
    <property type="entry name" value="Acyl_CoA_acyltransferase"/>
</dbReference>
<gene>
    <name evidence="2" type="ORF">ACFQ4A_09895</name>
</gene>
<name>A0ABW3ZU84_9BACI</name>
<feature type="domain" description="N-acetyltransferase" evidence="1">
    <location>
        <begin position="6"/>
        <end position="148"/>
    </location>
</feature>
<evidence type="ECO:0000313" key="3">
    <source>
        <dbReference type="Proteomes" id="UP001597178"/>
    </source>
</evidence>
<protein>
    <submittedName>
        <fullName evidence="2">GNAT family N-acetyltransferase</fullName>
    </submittedName>
</protein>
<evidence type="ECO:0000313" key="2">
    <source>
        <dbReference type="EMBL" id="MFD1361966.1"/>
    </source>
</evidence>
<comment type="caution">
    <text evidence="2">The sequence shown here is derived from an EMBL/GenBank/DDBJ whole genome shotgun (WGS) entry which is preliminary data.</text>
</comment>
<dbReference type="Pfam" id="PF13673">
    <property type="entry name" value="Acetyltransf_10"/>
    <property type="match status" value="1"/>
</dbReference>
<dbReference type="RefSeq" id="WP_382400044.1">
    <property type="nucleotide sequence ID" value="NZ_JBHTNH010000021.1"/>
</dbReference>
<dbReference type="PROSITE" id="PS51186">
    <property type="entry name" value="GNAT"/>
    <property type="match status" value="1"/>
</dbReference>
<dbReference type="Proteomes" id="UP001597178">
    <property type="component" value="Unassembled WGS sequence"/>
</dbReference>
<sequence>MDWYIKTFKELTNDELYDLMKLRVDVFVVEQECPYPELDSHDQQAIHYFLKIAGEMAANVRILPAGSKFNEASIGRVAVAEKFRGNGYGKELMRKAIDYTTTVLAEQQIKIQAQKYLKQFYSDLGFIQISDPYLDDDIPHIDMIWNNKP</sequence>
<dbReference type="EMBL" id="JBHTNH010000021">
    <property type="protein sequence ID" value="MFD1361966.1"/>
    <property type="molecule type" value="Genomic_DNA"/>
</dbReference>
<dbReference type="InterPro" id="IPR000182">
    <property type="entry name" value="GNAT_dom"/>
</dbReference>
<dbReference type="CDD" id="cd04301">
    <property type="entry name" value="NAT_SF"/>
    <property type="match status" value="1"/>
</dbReference>
<reference evidence="3" key="1">
    <citation type="journal article" date="2019" name="Int. J. Syst. Evol. Microbiol.">
        <title>The Global Catalogue of Microorganisms (GCM) 10K type strain sequencing project: providing services to taxonomists for standard genome sequencing and annotation.</title>
        <authorList>
            <consortium name="The Broad Institute Genomics Platform"/>
            <consortium name="The Broad Institute Genome Sequencing Center for Infectious Disease"/>
            <person name="Wu L."/>
            <person name="Ma J."/>
        </authorList>
    </citation>
    <scope>NUCLEOTIDE SEQUENCE [LARGE SCALE GENOMIC DNA]</scope>
    <source>
        <strain evidence="3">CCUG 54822</strain>
    </source>
</reference>
<evidence type="ECO:0000259" key="1">
    <source>
        <dbReference type="PROSITE" id="PS51186"/>
    </source>
</evidence>
<dbReference type="Gene3D" id="3.40.630.30">
    <property type="match status" value="1"/>
</dbReference>
<dbReference type="SUPFAM" id="SSF55729">
    <property type="entry name" value="Acyl-CoA N-acyltransferases (Nat)"/>
    <property type="match status" value="1"/>
</dbReference>
<proteinExistence type="predicted"/>
<keyword evidence="3" id="KW-1185">Reference proteome</keyword>
<accession>A0ABW3ZU84</accession>
<organism evidence="2 3">
    <name type="scientific">Lentibacillus salinarum</name>
    <dbReference type="NCBI Taxonomy" id="446820"/>
    <lineage>
        <taxon>Bacteria</taxon>
        <taxon>Bacillati</taxon>
        <taxon>Bacillota</taxon>
        <taxon>Bacilli</taxon>
        <taxon>Bacillales</taxon>
        <taxon>Bacillaceae</taxon>
        <taxon>Lentibacillus</taxon>
    </lineage>
</organism>